<evidence type="ECO:0000256" key="1">
    <source>
        <dbReference type="SAM" id="Coils"/>
    </source>
</evidence>
<keyword evidence="3" id="KW-1185">Reference proteome</keyword>
<dbReference type="PANTHER" id="PTHR31728">
    <property type="entry name" value="ABRAXAS FAMILY MEMBER"/>
    <property type="match status" value="1"/>
</dbReference>
<dbReference type="Proteomes" id="UP000261600">
    <property type="component" value="Unplaced"/>
</dbReference>
<accession>A0A3Q3JEK0</accession>
<proteinExistence type="predicted"/>
<keyword evidence="1" id="KW-0175">Coiled coil</keyword>
<reference evidence="2" key="1">
    <citation type="submission" date="2025-08" db="UniProtKB">
        <authorList>
            <consortium name="Ensembl"/>
        </authorList>
    </citation>
    <scope>IDENTIFICATION</scope>
</reference>
<sequence length="238" mass="26424">NNMAEPTVRVSGIVLASLVFQHVNSDSDVVRNLFIFMNVPVLVNNLGLLEQLAYWKVSAPCSAAGYNHTVKKHRFFSPNGLLREVNEVNKMNESLQSELQKVCRDVEQSEHLVETLQAEVHCFLCTESDDGAAEPKSNLLLHEAIRALFASSPLFHSQTLTLEAFAVPAVCCGSEQDDTAALLSDTHSLLTPSRTNCRKRLNETSPGRGRKRRKSYEKSVNPAVECSGRVHNCPIFLF</sequence>
<dbReference type="InterPro" id="IPR023238">
    <property type="entry name" value="FAM175"/>
</dbReference>
<dbReference type="GO" id="GO:0031593">
    <property type="term" value="F:polyubiquitin modification-dependent protein binding"/>
    <property type="evidence" value="ECO:0007669"/>
    <property type="project" value="TreeGrafter"/>
</dbReference>
<feature type="coiled-coil region" evidence="1">
    <location>
        <begin position="85"/>
        <end position="119"/>
    </location>
</feature>
<dbReference type="GO" id="GO:0005634">
    <property type="term" value="C:nucleus"/>
    <property type="evidence" value="ECO:0007669"/>
    <property type="project" value="TreeGrafter"/>
</dbReference>
<dbReference type="GO" id="GO:0090307">
    <property type="term" value="P:mitotic spindle assembly"/>
    <property type="evidence" value="ECO:0007669"/>
    <property type="project" value="TreeGrafter"/>
</dbReference>
<organism evidence="2 3">
    <name type="scientific">Monopterus albus</name>
    <name type="common">Swamp eel</name>
    <dbReference type="NCBI Taxonomy" id="43700"/>
    <lineage>
        <taxon>Eukaryota</taxon>
        <taxon>Metazoa</taxon>
        <taxon>Chordata</taxon>
        <taxon>Craniata</taxon>
        <taxon>Vertebrata</taxon>
        <taxon>Euteleostomi</taxon>
        <taxon>Actinopterygii</taxon>
        <taxon>Neopterygii</taxon>
        <taxon>Teleostei</taxon>
        <taxon>Neoteleostei</taxon>
        <taxon>Acanthomorphata</taxon>
        <taxon>Anabantaria</taxon>
        <taxon>Synbranchiformes</taxon>
        <taxon>Synbranchidae</taxon>
        <taxon>Monopterus</taxon>
    </lineage>
</organism>
<reference evidence="2" key="2">
    <citation type="submission" date="2025-09" db="UniProtKB">
        <authorList>
            <consortium name="Ensembl"/>
        </authorList>
    </citation>
    <scope>IDENTIFICATION</scope>
</reference>
<dbReference type="GO" id="GO:0008608">
    <property type="term" value="P:attachment of spindle microtubules to kinetochore"/>
    <property type="evidence" value="ECO:0007669"/>
    <property type="project" value="TreeGrafter"/>
</dbReference>
<dbReference type="AlphaFoldDB" id="A0A3Q3JEK0"/>
<name>A0A3Q3JEK0_MONAL</name>
<dbReference type="GO" id="GO:0008017">
    <property type="term" value="F:microtubule binding"/>
    <property type="evidence" value="ECO:0007669"/>
    <property type="project" value="TreeGrafter"/>
</dbReference>
<dbReference type="PANTHER" id="PTHR31728:SF2">
    <property type="entry name" value="BRCA1-A COMPLEX SUBUNIT ABRAXAS 1"/>
    <property type="match status" value="1"/>
</dbReference>
<dbReference type="STRING" id="43700.ENSMALP00000012212"/>
<evidence type="ECO:0000313" key="3">
    <source>
        <dbReference type="Proteomes" id="UP000261600"/>
    </source>
</evidence>
<dbReference type="Ensembl" id="ENSMALT00000012471.1">
    <property type="protein sequence ID" value="ENSMALP00000012212.1"/>
    <property type="gene ID" value="ENSMALG00000008660.1"/>
</dbReference>
<dbReference type="GO" id="GO:0070536">
    <property type="term" value="P:protein K63-linked deubiquitination"/>
    <property type="evidence" value="ECO:0007669"/>
    <property type="project" value="TreeGrafter"/>
</dbReference>
<protein>
    <submittedName>
        <fullName evidence="2">Uncharacterized protein</fullName>
    </submittedName>
</protein>
<evidence type="ECO:0000313" key="2">
    <source>
        <dbReference type="Ensembl" id="ENSMALP00000012212.1"/>
    </source>
</evidence>